<keyword evidence="3" id="KW-0804">Transcription</keyword>
<proteinExistence type="predicted"/>
<dbReference type="PROSITE" id="PS50977">
    <property type="entry name" value="HTH_TETR_2"/>
    <property type="match status" value="1"/>
</dbReference>
<keyword evidence="2 4" id="KW-0238">DNA-binding</keyword>
<dbReference type="InterPro" id="IPR025996">
    <property type="entry name" value="MT1864/Rv1816-like_C"/>
</dbReference>
<evidence type="ECO:0000313" key="7">
    <source>
        <dbReference type="Proteomes" id="UP000727993"/>
    </source>
</evidence>
<name>A0A936N859_9ACTN</name>
<dbReference type="AlphaFoldDB" id="A0A936N859"/>
<feature type="domain" description="HTH tetR-type" evidence="5">
    <location>
        <begin position="14"/>
        <end position="74"/>
    </location>
</feature>
<keyword evidence="1" id="KW-0805">Transcription regulation</keyword>
<evidence type="ECO:0000256" key="2">
    <source>
        <dbReference type="ARBA" id="ARBA00023125"/>
    </source>
</evidence>
<evidence type="ECO:0000256" key="1">
    <source>
        <dbReference type="ARBA" id="ARBA00023015"/>
    </source>
</evidence>
<dbReference type="InterPro" id="IPR001647">
    <property type="entry name" value="HTH_TetR"/>
</dbReference>
<dbReference type="InterPro" id="IPR050109">
    <property type="entry name" value="HTH-type_TetR-like_transc_reg"/>
</dbReference>
<dbReference type="Proteomes" id="UP000727993">
    <property type="component" value="Unassembled WGS sequence"/>
</dbReference>
<accession>A0A936N859</accession>
<evidence type="ECO:0000256" key="3">
    <source>
        <dbReference type="ARBA" id="ARBA00023163"/>
    </source>
</evidence>
<dbReference type="InterPro" id="IPR036271">
    <property type="entry name" value="Tet_transcr_reg_TetR-rel_C_sf"/>
</dbReference>
<dbReference type="GO" id="GO:0003700">
    <property type="term" value="F:DNA-binding transcription factor activity"/>
    <property type="evidence" value="ECO:0007669"/>
    <property type="project" value="TreeGrafter"/>
</dbReference>
<gene>
    <name evidence="6" type="ORF">IPN02_00600</name>
</gene>
<dbReference type="Pfam" id="PF13305">
    <property type="entry name" value="TetR_C_33"/>
    <property type="match status" value="1"/>
</dbReference>
<dbReference type="EMBL" id="JADJZA010000001">
    <property type="protein sequence ID" value="MBK9295383.1"/>
    <property type="molecule type" value="Genomic_DNA"/>
</dbReference>
<evidence type="ECO:0000259" key="5">
    <source>
        <dbReference type="PROSITE" id="PS50977"/>
    </source>
</evidence>
<dbReference type="Gene3D" id="1.10.357.10">
    <property type="entry name" value="Tetracycline Repressor, domain 2"/>
    <property type="match status" value="1"/>
</dbReference>
<dbReference type="InterPro" id="IPR009057">
    <property type="entry name" value="Homeodomain-like_sf"/>
</dbReference>
<organism evidence="6 7">
    <name type="scientific">Candidatus Neomicrothrix subdominans</name>
    <dbReference type="NCBI Taxonomy" id="2954438"/>
    <lineage>
        <taxon>Bacteria</taxon>
        <taxon>Bacillati</taxon>
        <taxon>Actinomycetota</taxon>
        <taxon>Acidimicrobiia</taxon>
        <taxon>Acidimicrobiales</taxon>
        <taxon>Microthrixaceae</taxon>
        <taxon>Candidatus Neomicrothrix</taxon>
    </lineage>
</organism>
<dbReference type="GO" id="GO:0000976">
    <property type="term" value="F:transcription cis-regulatory region binding"/>
    <property type="evidence" value="ECO:0007669"/>
    <property type="project" value="TreeGrafter"/>
</dbReference>
<evidence type="ECO:0000313" key="6">
    <source>
        <dbReference type="EMBL" id="MBK9295383.1"/>
    </source>
</evidence>
<dbReference type="SUPFAM" id="SSF46689">
    <property type="entry name" value="Homeodomain-like"/>
    <property type="match status" value="1"/>
</dbReference>
<sequence>MEPKPTGVRARARAEFVGEIKAAARSQLRTDGADSLSLRAVARQLGVASSALYRYFPSRDDLLTALISDAYGDLASAAERATVESAGKPFVERWVSLARAIRSWALKHRHEYALIYGSPVPGYVAPPETAQPARRLTSTWLSVLTDAAADGELLQHRFDAPPATAEALDVIRSLSQDAIGRSSAAHPDGAELSDGQLRAATGVWTQLFGHLSFELFGQFQNVVADPEEFFDVQMREAGCRLAGPSASGDGRD</sequence>
<comment type="caution">
    <text evidence="6">The sequence shown here is derived from an EMBL/GenBank/DDBJ whole genome shotgun (WGS) entry which is preliminary data.</text>
</comment>
<protein>
    <submittedName>
        <fullName evidence="6">TetR/AcrR family transcriptional regulator</fullName>
    </submittedName>
</protein>
<dbReference type="PANTHER" id="PTHR30055">
    <property type="entry name" value="HTH-TYPE TRANSCRIPTIONAL REGULATOR RUTR"/>
    <property type="match status" value="1"/>
</dbReference>
<dbReference type="Pfam" id="PF00440">
    <property type="entry name" value="TetR_N"/>
    <property type="match status" value="1"/>
</dbReference>
<dbReference type="SUPFAM" id="SSF48498">
    <property type="entry name" value="Tetracyclin repressor-like, C-terminal domain"/>
    <property type="match status" value="1"/>
</dbReference>
<evidence type="ECO:0000256" key="4">
    <source>
        <dbReference type="PROSITE-ProRule" id="PRU00335"/>
    </source>
</evidence>
<feature type="DNA-binding region" description="H-T-H motif" evidence="4">
    <location>
        <begin position="37"/>
        <end position="56"/>
    </location>
</feature>
<dbReference type="PANTHER" id="PTHR30055:SF243">
    <property type="entry name" value="HTH-TYPE TRANSCRIPTIONAL REGULATOR RV1816"/>
    <property type="match status" value="1"/>
</dbReference>
<reference evidence="6 7" key="1">
    <citation type="submission" date="2020-10" db="EMBL/GenBank/DDBJ databases">
        <title>Connecting structure to function with the recovery of over 1000 high-quality activated sludge metagenome-assembled genomes encoding full-length rRNA genes using long-read sequencing.</title>
        <authorList>
            <person name="Singleton C.M."/>
            <person name="Petriglieri F."/>
            <person name="Kristensen J.M."/>
            <person name="Kirkegaard R.H."/>
            <person name="Michaelsen T.Y."/>
            <person name="Andersen M.H."/>
            <person name="Karst S.M."/>
            <person name="Dueholm M.S."/>
            <person name="Nielsen P.H."/>
            <person name="Albertsen M."/>
        </authorList>
    </citation>
    <scope>NUCLEOTIDE SEQUENCE [LARGE SCALE GENOMIC DNA]</scope>
    <source>
        <strain evidence="6">Lyne_18-Q3-R50-59_MAXAC.006</strain>
    </source>
</reference>